<dbReference type="Gene3D" id="2.130.10.10">
    <property type="entry name" value="YVTN repeat-like/Quinoprotein amine dehydrogenase"/>
    <property type="match status" value="1"/>
</dbReference>
<keyword evidence="6 9" id="KW-0804">Transcription</keyword>
<comment type="similarity">
    <text evidence="2 9">Belongs to the Mediator complex subunit 16 family.</text>
</comment>
<comment type="function">
    <text evidence="9">Component of the Mediator complex, a coactivator involved in the regulated transcription of nearly all RNA polymerase II-dependent genes. Mediator functions as a bridge to convey information from gene-specific regulatory proteins to the basal RNA polymerase II transcription machinery. Mediator is recruited to promoters by direct interactions with regulatory proteins and serves as a scaffold for the assembly of a functional preinitiation complex with RNA polymerase II and the general transcription factors.</text>
</comment>
<dbReference type="InterPro" id="IPR036322">
    <property type="entry name" value="WD40_repeat_dom_sf"/>
</dbReference>
<dbReference type="AlphaFoldDB" id="A0A9N8ZME1"/>
<dbReference type="PANTHER" id="PTHR13224:SF6">
    <property type="entry name" value="MEDIATOR OF RNA POLYMERASE II TRANSCRIPTION SUBUNIT 16"/>
    <property type="match status" value="1"/>
</dbReference>
<dbReference type="Pfam" id="PF11635">
    <property type="entry name" value="Med16_N"/>
    <property type="match status" value="1"/>
</dbReference>
<keyword evidence="13" id="KW-1185">Reference proteome</keyword>
<dbReference type="PANTHER" id="PTHR13224">
    <property type="entry name" value="THYROID HORMONE RECEPTOR-ASSOCIATED PROTEIN-RELATED"/>
    <property type="match status" value="1"/>
</dbReference>
<dbReference type="GO" id="GO:0045893">
    <property type="term" value="P:positive regulation of DNA-templated transcription"/>
    <property type="evidence" value="ECO:0007669"/>
    <property type="project" value="TreeGrafter"/>
</dbReference>
<evidence type="ECO:0000256" key="1">
    <source>
        <dbReference type="ARBA" id="ARBA00004123"/>
    </source>
</evidence>
<evidence type="ECO:0000256" key="10">
    <source>
        <dbReference type="SAM" id="MobiDB-lite"/>
    </source>
</evidence>
<dbReference type="SUPFAM" id="SSF50978">
    <property type="entry name" value="WD40 repeat-like"/>
    <property type="match status" value="1"/>
</dbReference>
<comment type="subunit">
    <text evidence="9">Component of the Mediator complex.</text>
</comment>
<evidence type="ECO:0000256" key="4">
    <source>
        <dbReference type="ARBA" id="ARBA00023015"/>
    </source>
</evidence>
<evidence type="ECO:0000256" key="2">
    <source>
        <dbReference type="ARBA" id="ARBA00006543"/>
    </source>
</evidence>
<evidence type="ECO:0000256" key="9">
    <source>
        <dbReference type="RuleBase" id="RU364149"/>
    </source>
</evidence>
<dbReference type="EMBL" id="CAJVPI010000206">
    <property type="protein sequence ID" value="CAG8500742.1"/>
    <property type="molecule type" value="Genomic_DNA"/>
</dbReference>
<dbReference type="Proteomes" id="UP000789739">
    <property type="component" value="Unassembled WGS sequence"/>
</dbReference>
<evidence type="ECO:0000256" key="3">
    <source>
        <dbReference type="ARBA" id="ARBA00019614"/>
    </source>
</evidence>
<reference evidence="12" key="1">
    <citation type="submission" date="2021-06" db="EMBL/GenBank/DDBJ databases">
        <authorList>
            <person name="Kallberg Y."/>
            <person name="Tangrot J."/>
            <person name="Rosling A."/>
        </authorList>
    </citation>
    <scope>NUCLEOTIDE SEQUENCE</scope>
    <source>
        <strain evidence="12">BR232B</strain>
    </source>
</reference>
<dbReference type="InterPro" id="IPR015943">
    <property type="entry name" value="WD40/YVTN_repeat-like_dom_sf"/>
</dbReference>
<evidence type="ECO:0000313" key="13">
    <source>
        <dbReference type="Proteomes" id="UP000789739"/>
    </source>
</evidence>
<dbReference type="InterPro" id="IPR048338">
    <property type="entry name" value="Mediator_Med16"/>
</dbReference>
<evidence type="ECO:0000259" key="11">
    <source>
        <dbReference type="Pfam" id="PF11635"/>
    </source>
</evidence>
<dbReference type="GO" id="GO:0016592">
    <property type="term" value="C:mediator complex"/>
    <property type="evidence" value="ECO:0007669"/>
    <property type="project" value="InterPro"/>
</dbReference>
<proteinExistence type="inferred from homology"/>
<organism evidence="12 13">
    <name type="scientific">Paraglomus brasilianum</name>
    <dbReference type="NCBI Taxonomy" id="144538"/>
    <lineage>
        <taxon>Eukaryota</taxon>
        <taxon>Fungi</taxon>
        <taxon>Fungi incertae sedis</taxon>
        <taxon>Mucoromycota</taxon>
        <taxon>Glomeromycotina</taxon>
        <taxon>Glomeromycetes</taxon>
        <taxon>Paraglomerales</taxon>
        <taxon>Paraglomeraceae</taxon>
        <taxon>Paraglomus</taxon>
    </lineage>
</organism>
<keyword evidence="4 9" id="KW-0805">Transcription regulation</keyword>
<dbReference type="InterPro" id="IPR021665">
    <property type="entry name" value="Mediator_Med16_N"/>
</dbReference>
<feature type="region of interest" description="Disordered" evidence="10">
    <location>
        <begin position="27"/>
        <end position="46"/>
    </location>
</feature>
<evidence type="ECO:0000256" key="8">
    <source>
        <dbReference type="ARBA" id="ARBA00032015"/>
    </source>
</evidence>
<protein>
    <recommendedName>
        <fullName evidence="3 9">Mediator of RNA polymerase II transcription subunit 16</fullName>
    </recommendedName>
    <alternativeName>
        <fullName evidence="8 9">Mediator complex subunit 16</fullName>
    </alternativeName>
</protein>
<evidence type="ECO:0000256" key="6">
    <source>
        <dbReference type="ARBA" id="ARBA00023163"/>
    </source>
</evidence>
<evidence type="ECO:0000256" key="7">
    <source>
        <dbReference type="ARBA" id="ARBA00023242"/>
    </source>
</evidence>
<comment type="caution">
    <text evidence="12">The sequence shown here is derived from an EMBL/GenBank/DDBJ whole genome shotgun (WGS) entry which is preliminary data.</text>
</comment>
<keyword evidence="5 9" id="KW-0010">Activator</keyword>
<comment type="subcellular location">
    <subcellularLocation>
        <location evidence="1 9">Nucleus</location>
    </subcellularLocation>
</comment>
<keyword evidence="7 9" id="KW-0539">Nucleus</keyword>
<sequence length="893" mass="101860">MSVSVEDIEKYLANTLNNTLNSTLNSLGKRKGTDEDDSLNETRKKAPRLEEIPADVILIDDKEEETEPVITDSKILTRPVLELHDELWFCQASRTIAWSPQGMIAWVSHENNSKGIAVIKARRQSRHGRNYGGVTGYSFNEKENNQTLLGTLKYSAKPSFTIPTEKHHSNIRNITNIVFNQTGNCLASIDKAGVLVLWIMEDCINNWTCLWEDKFDEPIVAFCWLPSERVWETRKNDQGEISYKRAALRGPKNGFGKLAFVVLTSSGKITVWYQRERKTFLKIVPQITMPLSSINAWSGQINRISHADILVNKDGRILLMTHSANAVPRVVKVFELAIDLLRLNVECLVTTTIQPTITESGGAIHDPFIHVKLLPATENNPDFKVVIVSSGKESEEEDTSEQKYRSDLFVYGVCENSSEARETRMRSNKIIKLLVHENFAQRLITTICEHDNELLLAFSDGCTEFRDCVSFKPIIYESNSCVKAFSNNRLPALSDWLHRGSRGNIILEYAVSPNRSWLACRLASGKLEFLDIAESGRFRQALRTSDGATVVNVIAHTLIGALLNNRDHADAENIVRRASRLEEDFVEQVLTEMFNHIEKLIPKNLHYLYKSEFAHKLLGVQISLLKCRGRERIINDIQFINTWALMQLYGVNSAMHCRPVDTDYSNAGILVYRTLADMTDWFMAFTTTIVKDLYVYFMTEEPNRDITTEKSHLPLLYNTAARMSIKNIITSIKEVRRDIEKLASEHSEMSQFRDVKKQLDFGLKSSSVPFEAFENLLDLITPIINSGLSGLNDDERRRVEYSVVLRAVLPEFLHKDLNEIKAIFREFINQINPEKLYFSELNWLRHADVVRKSKIKNKTRPCTHYTLGSCCRTLASSGFAGYWVRLMSNVSLK</sequence>
<feature type="domain" description="Mediator complex subunit Med16 N-terminal" evidence="11">
    <location>
        <begin position="216"/>
        <end position="474"/>
    </location>
</feature>
<name>A0A9N8ZME1_9GLOM</name>
<evidence type="ECO:0000313" key="12">
    <source>
        <dbReference type="EMBL" id="CAG8500742.1"/>
    </source>
</evidence>
<accession>A0A9N8ZME1</accession>
<gene>
    <name evidence="9" type="primary">MED16</name>
    <name evidence="12" type="ORF">PBRASI_LOCUS2594</name>
</gene>
<dbReference type="OrthoDB" id="4139168at2759"/>
<evidence type="ECO:0000256" key="5">
    <source>
        <dbReference type="ARBA" id="ARBA00023159"/>
    </source>
</evidence>